<sequence length="434" mass="48072">MRNLMCFDNCEPSLRMEVAKKGEKALVPNYLVNVLSAIVVLAVCAIVAGVGVTSFRGAKGWRAAISEAPTAVLLPDANEPLDLSVNEEWGALTPSPRPILCFLNREGFLRPPPDTLILRQFPGLYCNDVVYNSLVFDNATFHLLADATDDAIIYQLTRVRSALFPHWKVVAQPKKMQEGSKDLLDSLFAWLGPRRRIDGLNFEFADDAFLGSVDASREVVSFFASAKADPRRGNLSLCAMMSYAATMLLHEELSLTIDRVIVKTHGLLDEPTGTTQLAAPLDYAGLTHHRSNHHTVVGLLEELEEHLGRKTCFTIALSGTAFTLKSPSQCDVGDPVVSGLLGKTSFSDVCADAPDRVKKIEDDVAYTAENYSWVTHEDQFTVFEKTAKVLRHWNLLCIAAVDVDLDDVRGQCGRAYPLLRRIYETSYMLQYSRD</sequence>
<organism evidence="1 2">
    <name type="scientific">Hyalomma asiaticum</name>
    <name type="common">Tick</name>
    <dbReference type="NCBI Taxonomy" id="266040"/>
    <lineage>
        <taxon>Eukaryota</taxon>
        <taxon>Metazoa</taxon>
        <taxon>Ecdysozoa</taxon>
        <taxon>Arthropoda</taxon>
        <taxon>Chelicerata</taxon>
        <taxon>Arachnida</taxon>
        <taxon>Acari</taxon>
        <taxon>Parasitiformes</taxon>
        <taxon>Ixodida</taxon>
        <taxon>Ixodoidea</taxon>
        <taxon>Ixodidae</taxon>
        <taxon>Hyalomminae</taxon>
        <taxon>Hyalomma</taxon>
    </lineage>
</organism>
<protein>
    <submittedName>
        <fullName evidence="1">Uncharacterized protein</fullName>
    </submittedName>
</protein>
<dbReference type="EMBL" id="CM023490">
    <property type="protein sequence ID" value="KAH6942707.1"/>
    <property type="molecule type" value="Genomic_DNA"/>
</dbReference>
<keyword evidence="2" id="KW-1185">Reference proteome</keyword>
<evidence type="ECO:0000313" key="2">
    <source>
        <dbReference type="Proteomes" id="UP000821845"/>
    </source>
</evidence>
<accession>A0ACB7T5E9</accession>
<reference evidence="1" key="1">
    <citation type="submission" date="2020-05" db="EMBL/GenBank/DDBJ databases">
        <title>Large-scale comparative analyses of tick genomes elucidate their genetic diversity and vector capacities.</title>
        <authorList>
            <person name="Jia N."/>
            <person name="Wang J."/>
            <person name="Shi W."/>
            <person name="Du L."/>
            <person name="Sun Y."/>
            <person name="Zhan W."/>
            <person name="Jiang J."/>
            <person name="Wang Q."/>
            <person name="Zhang B."/>
            <person name="Ji P."/>
            <person name="Sakyi L.B."/>
            <person name="Cui X."/>
            <person name="Yuan T."/>
            <person name="Jiang B."/>
            <person name="Yang W."/>
            <person name="Lam T.T.-Y."/>
            <person name="Chang Q."/>
            <person name="Ding S."/>
            <person name="Wang X."/>
            <person name="Zhu J."/>
            <person name="Ruan X."/>
            <person name="Zhao L."/>
            <person name="Wei J."/>
            <person name="Que T."/>
            <person name="Du C."/>
            <person name="Cheng J."/>
            <person name="Dai P."/>
            <person name="Han X."/>
            <person name="Huang E."/>
            <person name="Gao Y."/>
            <person name="Liu J."/>
            <person name="Shao H."/>
            <person name="Ye R."/>
            <person name="Li L."/>
            <person name="Wei W."/>
            <person name="Wang X."/>
            <person name="Wang C."/>
            <person name="Yang T."/>
            <person name="Huo Q."/>
            <person name="Li W."/>
            <person name="Guo W."/>
            <person name="Chen H."/>
            <person name="Zhou L."/>
            <person name="Ni X."/>
            <person name="Tian J."/>
            <person name="Zhou Y."/>
            <person name="Sheng Y."/>
            <person name="Liu T."/>
            <person name="Pan Y."/>
            <person name="Xia L."/>
            <person name="Li J."/>
            <person name="Zhao F."/>
            <person name="Cao W."/>
        </authorList>
    </citation>
    <scope>NUCLEOTIDE SEQUENCE</scope>
    <source>
        <strain evidence="1">Hyas-2018</strain>
    </source>
</reference>
<name>A0ACB7T5E9_HYAAI</name>
<gene>
    <name evidence="1" type="ORF">HPB50_009472</name>
</gene>
<proteinExistence type="predicted"/>
<evidence type="ECO:0000313" key="1">
    <source>
        <dbReference type="EMBL" id="KAH6942707.1"/>
    </source>
</evidence>
<dbReference type="Proteomes" id="UP000821845">
    <property type="component" value="Chromosome 10"/>
</dbReference>
<comment type="caution">
    <text evidence="1">The sequence shown here is derived from an EMBL/GenBank/DDBJ whole genome shotgun (WGS) entry which is preliminary data.</text>
</comment>